<dbReference type="PANTHER" id="PTHR12369:SF13">
    <property type="entry name" value="HEXOSYLTRANSFERASE"/>
    <property type="match status" value="1"/>
</dbReference>
<dbReference type="AlphaFoldDB" id="A0A1I8A0E0"/>
<keyword evidence="11" id="KW-1185">Reference proteome</keyword>
<dbReference type="PANTHER" id="PTHR12369">
    <property type="entry name" value="CHONDROITIN SYNTHASE"/>
    <property type="match status" value="1"/>
</dbReference>
<dbReference type="Gene3D" id="3.90.550.50">
    <property type="match status" value="1"/>
</dbReference>
<comment type="subcellular location">
    <subcellularLocation>
        <location evidence="1 9">Golgi apparatus</location>
        <location evidence="1 9">Golgi stack membrane</location>
        <topology evidence="1 9">Single-pass type II membrane protein</topology>
    </subcellularLocation>
</comment>
<evidence type="ECO:0000256" key="10">
    <source>
        <dbReference type="SAM" id="Coils"/>
    </source>
</evidence>
<keyword evidence="8" id="KW-0472">Membrane</keyword>
<evidence type="ECO:0000256" key="9">
    <source>
        <dbReference type="RuleBase" id="RU364016"/>
    </source>
</evidence>
<comment type="similarity">
    <text evidence="2 9">Belongs to the chondroitin N-acetylgalactosaminyltransferase family.</text>
</comment>
<evidence type="ECO:0000256" key="2">
    <source>
        <dbReference type="ARBA" id="ARBA00009239"/>
    </source>
</evidence>
<evidence type="ECO:0000313" key="12">
    <source>
        <dbReference type="WBParaSite" id="L893_g31433.t1"/>
    </source>
</evidence>
<feature type="coiled-coil region" evidence="10">
    <location>
        <begin position="366"/>
        <end position="393"/>
    </location>
</feature>
<evidence type="ECO:0000256" key="5">
    <source>
        <dbReference type="ARBA" id="ARBA00022968"/>
    </source>
</evidence>
<evidence type="ECO:0000256" key="8">
    <source>
        <dbReference type="ARBA" id="ARBA00023136"/>
    </source>
</evidence>
<dbReference type="Pfam" id="PF05679">
    <property type="entry name" value="CHGN"/>
    <property type="match status" value="1"/>
</dbReference>
<evidence type="ECO:0000256" key="7">
    <source>
        <dbReference type="ARBA" id="ARBA00023034"/>
    </source>
</evidence>
<evidence type="ECO:0000256" key="6">
    <source>
        <dbReference type="ARBA" id="ARBA00022989"/>
    </source>
</evidence>
<name>A0A1I8A0E0_9BILA</name>
<evidence type="ECO:0000256" key="1">
    <source>
        <dbReference type="ARBA" id="ARBA00004447"/>
    </source>
</evidence>
<dbReference type="GO" id="GO:0047238">
    <property type="term" value="F:glucuronosyl-N-acetylgalactosaminyl-proteoglycan 4-beta-N-acetylgalactosaminyltransferase activity"/>
    <property type="evidence" value="ECO:0007669"/>
    <property type="project" value="TreeGrafter"/>
</dbReference>
<keyword evidence="10" id="KW-0175">Coiled coil</keyword>
<dbReference type="InterPro" id="IPR008428">
    <property type="entry name" value="Chond_GalNAc"/>
</dbReference>
<evidence type="ECO:0000256" key="3">
    <source>
        <dbReference type="ARBA" id="ARBA00022679"/>
    </source>
</evidence>
<dbReference type="Proteomes" id="UP000095287">
    <property type="component" value="Unplaced"/>
</dbReference>
<keyword evidence="3 9" id="KW-0808">Transferase</keyword>
<keyword evidence="7 9" id="KW-0333">Golgi apparatus</keyword>
<sequence length="845" mass="94798">MELLRKSSLPTPLFPERLVSEHSTFDILVSSGITWVASGADLCYALMMYGARTGVPLCVGLSIGVLIALLTSDFSWQPSVRRCPAVALSEPSVPQPVVDYVDNAEHWKVVVKKPPSTQPNAHQDVPHPGNQLIRARYAATELGIREKLIVVVLGQSSLSVALNASIGRHVPRVQLFFENSRIDAELATMANISPYRPNGQHAHVSILNSIFNQSFHENYDWFLLIPDTSYVNPFRLNDIVNHVNWNVPRVLGVANAEGNCMLQGGILLSNPALQSLIQQRHLCNSIVKPSDPEALEQCIRHATNLSCSDYVENYDYRWWKVEDSGEAGGASAVHDRVLTLSKYSGFNESLTVSPLLSDADARTLHEHFVRVEIAKLDEEIKKLDEESRQLGLANVDGPSWPTAVPAYSKAPNRYQVPKWEYFEGNVIFRNKPNQNVEPLEGNDFLDVKEVTAVAKAKVAEDPSSQGLTFVRLRNGYRIFDPRRGMDYMVDLVYRSSDDLAGDAELIVKRVHVCRPIVNTKIMHQVPYVKEDTDVTVVVPIQSTDDVAAFRKFARRHRDLCVSSPVDSRQTRIAVVMRGVDAAAARTVGSELGEIKATCKSWQMDTTILLLRSEKRSLFAVAALDAAVDHYGNQMIYLYLSPYADFQKEFYDRIRINTIKHFQIYVPIPFSEFHPQIVNAYNVLTDYEDKIAAGKSDSGSLADNMFIDNEQPVVDRLKRLNMMADKKKAEKPLVVHKDQGAFDTNDFSVFAVYGDDYVQMLDVFREKHGEDALTNMLDLAPMFISHPSIHILRAVEPTLRLRYRPKVCSNRLPTADYARCVLSRSETLATKAQLAKIIFSHLSGKS</sequence>
<keyword evidence="5 9" id="KW-0735">Signal-anchor</keyword>
<dbReference type="InterPro" id="IPR051227">
    <property type="entry name" value="CS_glycosyltransferase"/>
</dbReference>
<dbReference type="WBParaSite" id="L893_g31433.t1">
    <property type="protein sequence ID" value="L893_g31433.t1"/>
    <property type="gene ID" value="L893_g31433"/>
</dbReference>
<evidence type="ECO:0000256" key="4">
    <source>
        <dbReference type="ARBA" id="ARBA00022692"/>
    </source>
</evidence>
<dbReference type="EC" id="2.4.1.-" evidence="9"/>
<keyword evidence="6" id="KW-1133">Transmembrane helix</keyword>
<accession>A0A1I8A0E0</accession>
<evidence type="ECO:0000313" key="11">
    <source>
        <dbReference type="Proteomes" id="UP000095287"/>
    </source>
</evidence>
<dbReference type="GO" id="GO:0032580">
    <property type="term" value="C:Golgi cisterna membrane"/>
    <property type="evidence" value="ECO:0007669"/>
    <property type="project" value="UniProtKB-SubCell"/>
</dbReference>
<reference evidence="12" key="1">
    <citation type="submission" date="2016-11" db="UniProtKB">
        <authorList>
            <consortium name="WormBaseParasite"/>
        </authorList>
    </citation>
    <scope>IDENTIFICATION</scope>
</reference>
<protein>
    <recommendedName>
        <fullName evidence="9">Hexosyltransferase</fullName>
        <ecNumber evidence="9">2.4.1.-</ecNumber>
    </recommendedName>
</protein>
<proteinExistence type="inferred from homology"/>
<keyword evidence="4" id="KW-0812">Transmembrane</keyword>
<organism evidence="11 12">
    <name type="scientific">Steinernema glaseri</name>
    <dbReference type="NCBI Taxonomy" id="37863"/>
    <lineage>
        <taxon>Eukaryota</taxon>
        <taxon>Metazoa</taxon>
        <taxon>Ecdysozoa</taxon>
        <taxon>Nematoda</taxon>
        <taxon>Chromadorea</taxon>
        <taxon>Rhabditida</taxon>
        <taxon>Tylenchina</taxon>
        <taxon>Panagrolaimomorpha</taxon>
        <taxon>Strongyloidoidea</taxon>
        <taxon>Steinernematidae</taxon>
        <taxon>Steinernema</taxon>
    </lineage>
</organism>